<dbReference type="GO" id="GO:0008270">
    <property type="term" value="F:zinc ion binding"/>
    <property type="evidence" value="ECO:0007669"/>
    <property type="project" value="InterPro"/>
</dbReference>
<dbReference type="SUPFAM" id="SSF56731">
    <property type="entry name" value="DNA primase core"/>
    <property type="match status" value="1"/>
</dbReference>
<dbReference type="InterPro" id="IPR036977">
    <property type="entry name" value="DNA_primase_Znf_CHC2"/>
</dbReference>
<dbReference type="RefSeq" id="YP_002790822.1">
    <property type="nucleotide sequence ID" value="NC_012530.1"/>
</dbReference>
<reference evidence="1 2" key="1">
    <citation type="journal article" date="2009" name="Gene">
        <title>Genome of a virulent bacteriophage Lb338-1 that lyses the probiotic Lactobacillus paracasei cheese strain.</title>
        <authorList>
            <person name="Alemayehu D."/>
            <person name="Ross R.P."/>
            <person name="O'Sullivan O."/>
            <person name="Coffey A."/>
            <person name="Stanton C."/>
            <person name="Fitzgerald G.F."/>
            <person name="McAuliffe O."/>
        </authorList>
    </citation>
    <scope>NUCLEOTIDE SEQUENCE [LARGE SCALE GENOMIC DNA]</scope>
    <source>
        <strain evidence="1">Lb338-1</strain>
    </source>
</reference>
<dbReference type="GeneID" id="7750998"/>
<dbReference type="EMBL" id="FJ822135">
    <property type="protein sequence ID" value="ACO37064.1"/>
    <property type="molecule type" value="Genomic_DNA"/>
</dbReference>
<proteinExistence type="predicted"/>
<evidence type="ECO:0000313" key="2">
    <source>
        <dbReference type="Proteomes" id="UP000001878"/>
    </source>
</evidence>
<dbReference type="Proteomes" id="UP000001878">
    <property type="component" value="Segment"/>
</dbReference>
<sequence>MSLSDFLDPLLGSHIDANGQLRYTCPFCGSPKQKFYINNDETSNKFGLWICYNCEEHGNLASLYMRIKKVSFKQAQDDMFNAGISMDSVPYNNELTNNENIMLTLGKPMQAKEHSIEANKLSPPALPYGLKYFNGNSPSEIPYWNYLERRGFSKELILSQGFGYVESGYAISSRGKRIPIQKHVVFFSYDSKGNYTYWNTRSITNSIPKSINAPQNESGTAITREDVVFGLNYASKQPVIIITEGVPDALTLYPYGVGTFGKQVTDRQIKLIIDSIQEKQKILVMLDMDASDLLVKLGRKLYDKHKETYLVYNPTGKDANSLGRDKAFEVIKRHTMRADPVSSNLFLLHKQ</sequence>
<dbReference type="Gene3D" id="3.40.1360.10">
    <property type="match status" value="1"/>
</dbReference>
<protein>
    <submittedName>
        <fullName evidence="1">Putative DNA primase</fullName>
    </submittedName>
</protein>
<dbReference type="GO" id="GO:0003677">
    <property type="term" value="F:DNA binding"/>
    <property type="evidence" value="ECO:0007669"/>
    <property type="project" value="InterPro"/>
</dbReference>
<evidence type="ECO:0000313" key="1">
    <source>
        <dbReference type="EMBL" id="ACO37064.1"/>
    </source>
</evidence>
<dbReference type="GO" id="GO:0006269">
    <property type="term" value="P:DNA replication, synthesis of primer"/>
    <property type="evidence" value="ECO:0007669"/>
    <property type="project" value="TreeGrafter"/>
</dbReference>
<accession>C1KFQ3</accession>
<dbReference type="InterPro" id="IPR050219">
    <property type="entry name" value="DnaG_primase"/>
</dbReference>
<name>C1KFQ3_9CAUD</name>
<dbReference type="SUPFAM" id="SSF57783">
    <property type="entry name" value="Zinc beta-ribbon"/>
    <property type="match status" value="1"/>
</dbReference>
<dbReference type="PANTHER" id="PTHR30313:SF2">
    <property type="entry name" value="DNA PRIMASE"/>
    <property type="match status" value="1"/>
</dbReference>
<dbReference type="Gene3D" id="3.90.580.10">
    <property type="entry name" value="Zinc finger, CHC2-type domain"/>
    <property type="match status" value="1"/>
</dbReference>
<dbReference type="KEGG" id="vg:7750998"/>
<gene>
    <name evidence="1" type="ORF">lb338_phage_143</name>
</gene>
<dbReference type="PANTHER" id="PTHR30313">
    <property type="entry name" value="DNA PRIMASE"/>
    <property type="match status" value="1"/>
</dbReference>
<organism evidence="1 2">
    <name type="scientific">Lactobacillus phage Lb338-1</name>
    <dbReference type="NCBI Taxonomy" id="2892342"/>
    <lineage>
        <taxon>Viruses</taxon>
        <taxon>Duplodnaviria</taxon>
        <taxon>Heunggongvirae</taxon>
        <taxon>Uroviricota</taxon>
        <taxon>Caudoviricetes</taxon>
        <taxon>Herelleviridae</taxon>
        <taxon>Mooreparkvirus</taxon>
        <taxon>Mooreparkvirus Lb3381</taxon>
    </lineage>
</organism>
<keyword evidence="2" id="KW-1185">Reference proteome</keyword>
<dbReference type="OrthoDB" id="3519at10239"/>